<dbReference type="InterPro" id="IPR054708">
    <property type="entry name" value="MTPAP-like_central"/>
</dbReference>
<name>A0A7D8V4C0_VANHU</name>
<evidence type="ECO:0000313" key="3">
    <source>
        <dbReference type="Proteomes" id="UP000473826"/>
    </source>
</evidence>
<keyword evidence="3" id="KW-1185">Reference proteome</keyword>
<dbReference type="Proteomes" id="UP000473826">
    <property type="component" value="Unassembled WGS sequence"/>
</dbReference>
<dbReference type="PANTHER" id="PTHR12271">
    <property type="entry name" value="POLY A POLYMERASE CID PAP -RELATED"/>
    <property type="match status" value="1"/>
</dbReference>
<dbReference type="InterPro" id="IPR043519">
    <property type="entry name" value="NT_sf"/>
</dbReference>
<dbReference type="OrthoDB" id="2274644at2759"/>
<organism evidence="2 3">
    <name type="scientific">Vanrija humicola</name>
    <name type="common">Yeast</name>
    <name type="synonym">Cryptococcus humicola</name>
    <dbReference type="NCBI Taxonomy" id="5417"/>
    <lineage>
        <taxon>Eukaryota</taxon>
        <taxon>Fungi</taxon>
        <taxon>Dikarya</taxon>
        <taxon>Basidiomycota</taxon>
        <taxon>Agaricomycotina</taxon>
        <taxon>Tremellomycetes</taxon>
        <taxon>Trichosporonales</taxon>
        <taxon>Trichosporonaceae</taxon>
        <taxon>Vanrija</taxon>
    </lineage>
</organism>
<feature type="domain" description="Poly(A) RNA polymerase mitochondrial-like central palm" evidence="1">
    <location>
        <begin position="2"/>
        <end position="167"/>
    </location>
</feature>
<dbReference type="Gene3D" id="1.10.1410.10">
    <property type="match status" value="1"/>
</dbReference>
<accession>A0A7D8V4C0</accession>
<dbReference type="AlphaFoldDB" id="A0A7D8V4C0"/>
<dbReference type="SUPFAM" id="SSF81301">
    <property type="entry name" value="Nucleotidyltransferase"/>
    <property type="match status" value="1"/>
</dbReference>
<gene>
    <name evidence="2" type="ORF">VHUM_00355</name>
</gene>
<dbReference type="GO" id="GO:0016779">
    <property type="term" value="F:nucleotidyltransferase activity"/>
    <property type="evidence" value="ECO:0007669"/>
    <property type="project" value="UniProtKB-ARBA"/>
</dbReference>
<dbReference type="EMBL" id="QKWK01000001">
    <property type="protein sequence ID" value="TXT15852.1"/>
    <property type="molecule type" value="Genomic_DNA"/>
</dbReference>
<evidence type="ECO:0000259" key="1">
    <source>
        <dbReference type="Pfam" id="PF22600"/>
    </source>
</evidence>
<dbReference type="SUPFAM" id="SSF81631">
    <property type="entry name" value="PAP/OAS1 substrate-binding domain"/>
    <property type="match status" value="1"/>
</dbReference>
<dbReference type="PANTHER" id="PTHR12271:SF40">
    <property type="entry name" value="POLY(A) RNA POLYMERASE GLD2"/>
    <property type="match status" value="1"/>
</dbReference>
<evidence type="ECO:0000313" key="2">
    <source>
        <dbReference type="EMBL" id="TXT15852.1"/>
    </source>
</evidence>
<sequence length="398" mass="45047">MMNSWRMSEPPPERTAAILALLDRLTALINRAGARDNHRGNRYRVDVFGSVSWGGETTKSSDLDLVIVDTHLLRGYIPSLWKVPDGAPSLGNSRGMRTPQNDNVPPVYDMYWLANKLRNAGGTYSSVEPITKANTPIVKFKTGALECDINCNDMGGWYNSLLIEAYARVSPYVFRPMVYALKKWAAAHDLNDYAARNKKAATMSSYCLTLMAIAYLQKIGALPNLQQGVEVPVVCEPSNPRQKDAIWISWGREQGQLAHIWFRQDPPAGWKTKHPHLTAAQAVFGFFRYYSGIRGETDVFDPQKQMVSIVNGGIIPRPRPQNTLQRERQDFRKRMHPDTPREEILRLMAEFDYDIDSQERYMGTGAKGIVPRKWDEKRLIVQDPFIWEKVSGRAGCAG</sequence>
<dbReference type="Pfam" id="PF22600">
    <property type="entry name" value="MTPAP-like_central"/>
    <property type="match status" value="1"/>
</dbReference>
<protein>
    <recommendedName>
        <fullName evidence="1">Poly(A) RNA polymerase mitochondrial-like central palm domain-containing protein</fullName>
    </recommendedName>
</protein>
<dbReference type="GO" id="GO:0031123">
    <property type="term" value="P:RNA 3'-end processing"/>
    <property type="evidence" value="ECO:0007669"/>
    <property type="project" value="TreeGrafter"/>
</dbReference>
<reference evidence="2 3" key="1">
    <citation type="journal article" date="2019" name="PLoS Genet.">
        <title>Convergent evolution of linked mating-type loci in basidiomycete fungi.</title>
        <authorList>
            <person name="Sun S."/>
            <person name="Coelho M.A."/>
            <person name="Heitman J."/>
            <person name="Nowrousian M."/>
        </authorList>
    </citation>
    <scope>NUCLEOTIDE SEQUENCE [LARGE SCALE GENOMIC DNA]</scope>
    <source>
        <strain evidence="2 3">CBS 4282</strain>
    </source>
</reference>
<dbReference type="GO" id="GO:0010605">
    <property type="term" value="P:negative regulation of macromolecule metabolic process"/>
    <property type="evidence" value="ECO:0007669"/>
    <property type="project" value="UniProtKB-ARBA"/>
</dbReference>
<comment type="caution">
    <text evidence="2">The sequence shown here is derived from an EMBL/GenBank/DDBJ whole genome shotgun (WGS) entry which is preliminary data.</text>
</comment>
<proteinExistence type="predicted"/>
<dbReference type="Gene3D" id="3.30.460.10">
    <property type="entry name" value="Beta Polymerase, domain 2"/>
    <property type="match status" value="1"/>
</dbReference>